<dbReference type="Proteomes" id="UP000069030">
    <property type="component" value="Chromosome"/>
</dbReference>
<proteinExistence type="predicted"/>
<evidence type="ECO:0000313" key="1">
    <source>
        <dbReference type="EMBL" id="ALU25949.1"/>
    </source>
</evidence>
<reference evidence="1 2" key="1">
    <citation type="journal article" date="2016" name="J. Zhejiang Univ. Sci. B">
        <title>Antibiotic resistance mechanisms of Myroides sp.</title>
        <authorList>
            <person name="Hu S."/>
            <person name="Yuan S."/>
            <person name="Qu H."/>
            <person name="Jiang T."/>
            <person name="Zhou Y."/>
            <person name="Wang M."/>
            <person name="Ming D."/>
        </authorList>
    </citation>
    <scope>NUCLEOTIDE SEQUENCE [LARGE SCALE GENOMIC DNA]</scope>
    <source>
        <strain evidence="1 2">PR63039</strain>
    </source>
</reference>
<dbReference type="KEGG" id="mod:AS202_07245"/>
<dbReference type="EMBL" id="CP013690">
    <property type="protein sequence ID" value="ALU25949.1"/>
    <property type="molecule type" value="Genomic_DNA"/>
</dbReference>
<evidence type="ECO:0000313" key="2">
    <source>
        <dbReference type="Proteomes" id="UP000069030"/>
    </source>
</evidence>
<organism evidence="1 2">
    <name type="scientific">Myroides odoratimimus</name>
    <dbReference type="NCBI Taxonomy" id="76832"/>
    <lineage>
        <taxon>Bacteria</taxon>
        <taxon>Pseudomonadati</taxon>
        <taxon>Bacteroidota</taxon>
        <taxon>Flavobacteriia</taxon>
        <taxon>Flavobacteriales</taxon>
        <taxon>Flavobacteriaceae</taxon>
        <taxon>Myroides</taxon>
    </lineage>
</organism>
<dbReference type="RefSeq" id="WP_006260516.1">
    <property type="nucleotide sequence ID" value="NZ_CP013690.1"/>
</dbReference>
<accession>A0AAI8C4E9</accession>
<gene>
    <name evidence="1" type="ORF">AS202_07245</name>
</gene>
<name>A0AAI8C4E9_9FLAO</name>
<protein>
    <submittedName>
        <fullName evidence="1">Uncharacterized protein</fullName>
    </submittedName>
</protein>
<sequence length="128" mass="14297">MNKFILLIATLFCTISYGQRVSDIPLSEITATYLEVTISGTPLSSKHYANIDYGQKANNKQLKNDDGTAMIFNSVIDVMNYLDSKEYELIHINSNVVDGFTRTNYFFRKKKSSACTCTSSTPMMPALG</sequence>
<dbReference type="AlphaFoldDB" id="A0AAI8C4E9"/>